<dbReference type="SMR" id="A0A370GJC9"/>
<evidence type="ECO:0000256" key="7">
    <source>
        <dbReference type="ARBA" id="ARBA00023326"/>
    </source>
</evidence>
<evidence type="ECO:0000256" key="2">
    <source>
        <dbReference type="ARBA" id="ARBA00006188"/>
    </source>
</evidence>
<sequence>MLVHGLKFIMVRAVILMSLTTSVFASSHPLLVVANPPFTLEELGYIKQYLFDNITTEEHTLTKEVDGRLIHSKPGAVLASPSKQDQIFSQDYQFHWVRDAAITMNTVVQLYAQAAVEDKKKLKQYLLNYVDFESIAQKQVSKAGEETLGQPKYNIDATIWEGDWGRPQNDGPALRAIAITAIAKLAMQEGEQKRVREKLLEMVLLDLDYVASRWQNTTFDLWEEVNDPDHFFTKMVQRKALLEGAALARQFGKVQQADYYTNTARQITSSLQKHWNPNVGYASETVNQQYYKGGGMNISIILGALYGDIHDPNDPFALTSDSVLSSAYFLRNAFAPLYKINITNKTAAPLIGRYPGDIYDGNHSSYGNPWVLTTNALAQYYYALAKNYLGEGSVRITHNNIFFFQQFYTNLDKEEVILASEQPDKFFGLVNRLIEEGDNSLKSVKRYATCYADRTCYHLSEQIDRASGKPRSARDLTWNYASLLDAMRTRAALGEVVV</sequence>
<evidence type="ECO:0000313" key="10">
    <source>
        <dbReference type="Proteomes" id="UP000254720"/>
    </source>
</evidence>
<dbReference type="EC" id="3.2.1.3" evidence="3"/>
<reference evidence="9 10" key="1">
    <citation type="submission" date="2018-07" db="EMBL/GenBank/DDBJ databases">
        <title>Genomic Encyclopedia of Type Strains, Phase IV (KMG-IV): sequencing the most valuable type-strain genomes for metagenomic binning, comparative biology and taxonomic classification.</title>
        <authorList>
            <person name="Goeker M."/>
        </authorList>
    </citation>
    <scope>NUCLEOTIDE SEQUENCE [LARGE SCALE GENOMIC DNA]</scope>
    <source>
        <strain evidence="9 10">DSM 16500</strain>
    </source>
</reference>
<comment type="caution">
    <text evidence="9">The sequence shown here is derived from an EMBL/GenBank/DDBJ whole genome shotgun (WGS) entry which is preliminary data.</text>
</comment>
<dbReference type="GO" id="GO:0004339">
    <property type="term" value="F:glucan 1,4-alpha-glucosidase activity"/>
    <property type="evidence" value="ECO:0007669"/>
    <property type="project" value="UniProtKB-EC"/>
</dbReference>
<accession>A0A370GJC9</accession>
<dbReference type="AlphaFoldDB" id="A0A370GJC9"/>
<evidence type="ECO:0000313" key="9">
    <source>
        <dbReference type="EMBL" id="RDI43346.1"/>
    </source>
</evidence>
<dbReference type="Gene3D" id="1.50.10.10">
    <property type="match status" value="1"/>
</dbReference>
<dbReference type="InterPro" id="IPR012341">
    <property type="entry name" value="6hp_glycosidase-like_sf"/>
</dbReference>
<proteinExistence type="inferred from homology"/>
<keyword evidence="6" id="KW-0326">Glycosidase</keyword>
<evidence type="ECO:0000256" key="5">
    <source>
        <dbReference type="ARBA" id="ARBA00023277"/>
    </source>
</evidence>
<keyword evidence="4" id="KW-0378">Hydrolase</keyword>
<evidence type="ECO:0000256" key="6">
    <source>
        <dbReference type="ARBA" id="ARBA00023295"/>
    </source>
</evidence>
<evidence type="ECO:0000256" key="3">
    <source>
        <dbReference type="ARBA" id="ARBA00012593"/>
    </source>
</evidence>
<evidence type="ECO:0000256" key="4">
    <source>
        <dbReference type="ARBA" id="ARBA00022801"/>
    </source>
</evidence>
<protein>
    <recommendedName>
        <fullName evidence="3">glucan 1,4-alpha-glucosidase</fullName>
        <ecNumber evidence="3">3.2.1.3</ecNumber>
    </recommendedName>
</protein>
<dbReference type="InterPro" id="IPR000165">
    <property type="entry name" value="Glucoamylase"/>
</dbReference>
<dbReference type="Proteomes" id="UP000254720">
    <property type="component" value="Unassembled WGS sequence"/>
</dbReference>
<dbReference type="PRINTS" id="PR00736">
    <property type="entry name" value="GLHYDRLASE15"/>
</dbReference>
<keyword evidence="7" id="KW-0624">Polysaccharide degradation</keyword>
<dbReference type="InterPro" id="IPR008928">
    <property type="entry name" value="6-hairpin_glycosidase_sf"/>
</dbReference>
<keyword evidence="5" id="KW-0119">Carbohydrate metabolism</keyword>
<evidence type="ECO:0000256" key="1">
    <source>
        <dbReference type="ARBA" id="ARBA00001863"/>
    </source>
</evidence>
<evidence type="ECO:0000259" key="8">
    <source>
        <dbReference type="Pfam" id="PF00723"/>
    </source>
</evidence>
<gene>
    <name evidence="9" type="ORF">C8D86_1112</name>
</gene>
<dbReference type="GO" id="GO:0000272">
    <property type="term" value="P:polysaccharide catabolic process"/>
    <property type="evidence" value="ECO:0007669"/>
    <property type="project" value="UniProtKB-KW"/>
</dbReference>
<comment type="similarity">
    <text evidence="2">Belongs to the glycosyl hydrolase 15 family.</text>
</comment>
<dbReference type="InterPro" id="IPR011613">
    <property type="entry name" value="GH15-like"/>
</dbReference>
<dbReference type="PANTHER" id="PTHR31616:SF9">
    <property type="entry name" value="GLUCOAMYLASE, INTRACELLULAR SPORULATION-SPECIFIC"/>
    <property type="match status" value="1"/>
</dbReference>
<dbReference type="SUPFAM" id="SSF48208">
    <property type="entry name" value="Six-hairpin glycosidases"/>
    <property type="match status" value="1"/>
</dbReference>
<name>A0A370GJC9_9COXI</name>
<feature type="domain" description="GH15-like" evidence="8">
    <location>
        <begin position="73"/>
        <end position="487"/>
    </location>
</feature>
<dbReference type="Pfam" id="PF00723">
    <property type="entry name" value="Glyco_hydro_15"/>
    <property type="match status" value="1"/>
</dbReference>
<keyword evidence="10" id="KW-1185">Reference proteome</keyword>
<organism evidence="9 10">
    <name type="scientific">Aquicella lusitana</name>
    <dbReference type="NCBI Taxonomy" id="254246"/>
    <lineage>
        <taxon>Bacteria</taxon>
        <taxon>Pseudomonadati</taxon>
        <taxon>Pseudomonadota</taxon>
        <taxon>Gammaproteobacteria</taxon>
        <taxon>Legionellales</taxon>
        <taxon>Coxiellaceae</taxon>
        <taxon>Aquicella</taxon>
    </lineage>
</organism>
<dbReference type="PANTHER" id="PTHR31616">
    <property type="entry name" value="TREHALASE"/>
    <property type="match status" value="1"/>
</dbReference>
<dbReference type="EMBL" id="QQAX01000011">
    <property type="protein sequence ID" value="RDI43346.1"/>
    <property type="molecule type" value="Genomic_DNA"/>
</dbReference>
<comment type="catalytic activity">
    <reaction evidence="1">
        <text>Hydrolysis of terminal (1-&gt;4)-linked alpha-D-glucose residues successively from non-reducing ends of the chains with release of beta-D-glucose.</text>
        <dbReference type="EC" id="3.2.1.3"/>
    </reaction>
</comment>